<reference evidence="1 2" key="1">
    <citation type="submission" date="2020-06" db="EMBL/GenBank/DDBJ databases">
        <title>Genome mining for natural products.</title>
        <authorList>
            <person name="Zhang B."/>
            <person name="Shi J."/>
            <person name="Ge H."/>
        </authorList>
    </citation>
    <scope>NUCLEOTIDE SEQUENCE [LARGE SCALE GENOMIC DNA]</scope>
    <source>
        <strain evidence="1 2">NA02069</strain>
    </source>
</reference>
<sequence length="148" mass="15911">MTLGDYDFDRAAPTRAAMRAAAVAGQPHDIAAALQLPDVPDELLARPLQVVTDLSQLRGAATGAVQVPDELADAALAGEVDVNDSGRCSLLYQRAMVHGSSTLQTDVLNSNRLVQLWPDLVHDLPSAITQVWQQRFPELVDRGAAWTT</sequence>
<keyword evidence="2" id="KW-1185">Reference proteome</keyword>
<protein>
    <submittedName>
        <fullName evidence="1">Uncharacterized protein</fullName>
    </submittedName>
</protein>
<organism evidence="1 2">
    <name type="scientific">Streptomyces chartreusis</name>
    <dbReference type="NCBI Taxonomy" id="1969"/>
    <lineage>
        <taxon>Bacteria</taxon>
        <taxon>Bacillati</taxon>
        <taxon>Actinomycetota</taxon>
        <taxon>Actinomycetes</taxon>
        <taxon>Kitasatosporales</taxon>
        <taxon>Streptomycetaceae</taxon>
        <taxon>Streptomyces</taxon>
    </lineage>
</organism>
<dbReference type="EMBL" id="CP056041">
    <property type="protein sequence ID" value="QKZ24284.1"/>
    <property type="molecule type" value="Genomic_DNA"/>
</dbReference>
<name>A0A7H8TLN6_STRCX</name>
<proteinExistence type="predicted"/>
<accession>A0A7H8TLN6</accession>
<gene>
    <name evidence="1" type="ORF">HUT05_47255</name>
</gene>
<dbReference type="Proteomes" id="UP000509418">
    <property type="component" value="Chromosome"/>
</dbReference>
<evidence type="ECO:0000313" key="1">
    <source>
        <dbReference type="EMBL" id="QKZ24284.1"/>
    </source>
</evidence>
<evidence type="ECO:0000313" key="2">
    <source>
        <dbReference type="Proteomes" id="UP000509418"/>
    </source>
</evidence>
<dbReference type="AlphaFoldDB" id="A0A7H8TLN6"/>
<dbReference type="RefSeq" id="WP_176578815.1">
    <property type="nucleotide sequence ID" value="NZ_CBDRGH010000022.1"/>
</dbReference>